<feature type="region of interest" description="Disordered" evidence="4">
    <location>
        <begin position="561"/>
        <end position="636"/>
    </location>
</feature>
<feature type="region of interest" description="Disordered" evidence="4">
    <location>
        <begin position="132"/>
        <end position="172"/>
    </location>
</feature>
<dbReference type="EMBL" id="PZQS01000009">
    <property type="protein sequence ID" value="PVD25193.1"/>
    <property type="molecule type" value="Genomic_DNA"/>
</dbReference>
<dbReference type="AlphaFoldDB" id="A0A2T7NVK0"/>
<evidence type="ECO:0000313" key="7">
    <source>
        <dbReference type="Proteomes" id="UP000245119"/>
    </source>
</evidence>
<dbReference type="GO" id="GO:0032426">
    <property type="term" value="C:stereocilium tip"/>
    <property type="evidence" value="ECO:0007669"/>
    <property type="project" value="TreeGrafter"/>
</dbReference>
<feature type="region of interest" description="Disordered" evidence="4">
    <location>
        <begin position="210"/>
        <end position="229"/>
    </location>
</feature>
<dbReference type="PANTHER" id="PTHR23116:SF37">
    <property type="entry name" value="WHIRLIN"/>
    <property type="match status" value="1"/>
</dbReference>
<dbReference type="STRING" id="400727.A0A2T7NVK0"/>
<evidence type="ECO:0000256" key="3">
    <source>
        <dbReference type="ARBA" id="ARBA00023273"/>
    </source>
</evidence>
<dbReference type="GO" id="GO:0005929">
    <property type="term" value="C:cilium"/>
    <property type="evidence" value="ECO:0007669"/>
    <property type="project" value="TreeGrafter"/>
</dbReference>
<evidence type="ECO:0000256" key="2">
    <source>
        <dbReference type="ARBA" id="ARBA00022737"/>
    </source>
</evidence>
<keyword evidence="3" id="KW-0966">Cell projection</keyword>
<dbReference type="Pfam" id="PF17820">
    <property type="entry name" value="PDZ_6"/>
    <property type="match status" value="1"/>
</dbReference>
<dbReference type="PROSITE" id="PS50106">
    <property type="entry name" value="PDZ"/>
    <property type="match status" value="1"/>
</dbReference>
<dbReference type="Pfam" id="PF00595">
    <property type="entry name" value="PDZ"/>
    <property type="match status" value="1"/>
</dbReference>
<reference evidence="6 7" key="1">
    <citation type="submission" date="2018-04" db="EMBL/GenBank/DDBJ databases">
        <title>The genome of golden apple snail Pomacea canaliculata provides insight into stress tolerance and invasive adaptation.</title>
        <authorList>
            <person name="Liu C."/>
            <person name="Liu B."/>
            <person name="Ren Y."/>
            <person name="Zhang Y."/>
            <person name="Wang H."/>
            <person name="Li S."/>
            <person name="Jiang F."/>
            <person name="Yin L."/>
            <person name="Zhang G."/>
            <person name="Qian W."/>
            <person name="Fan W."/>
        </authorList>
    </citation>
    <scope>NUCLEOTIDE SEQUENCE [LARGE SCALE GENOMIC DNA]</scope>
    <source>
        <strain evidence="6">SZHN2017</strain>
        <tissue evidence="6">Muscle</tissue>
    </source>
</reference>
<dbReference type="InterPro" id="IPR041489">
    <property type="entry name" value="PDZ_6"/>
</dbReference>
<keyword evidence="2" id="KW-0677">Repeat</keyword>
<accession>A0A2T7NVK0</accession>
<feature type="compositionally biased region" description="Low complexity" evidence="4">
    <location>
        <begin position="586"/>
        <end position="599"/>
    </location>
</feature>
<dbReference type="Proteomes" id="UP000245119">
    <property type="component" value="Linkage Group LG9"/>
</dbReference>
<dbReference type="OrthoDB" id="10029564at2759"/>
<keyword evidence="7" id="KW-1185">Reference proteome</keyword>
<organism evidence="6 7">
    <name type="scientific">Pomacea canaliculata</name>
    <name type="common">Golden apple snail</name>
    <dbReference type="NCBI Taxonomy" id="400727"/>
    <lineage>
        <taxon>Eukaryota</taxon>
        <taxon>Metazoa</taxon>
        <taxon>Spiralia</taxon>
        <taxon>Lophotrochozoa</taxon>
        <taxon>Mollusca</taxon>
        <taxon>Gastropoda</taxon>
        <taxon>Caenogastropoda</taxon>
        <taxon>Architaenioglossa</taxon>
        <taxon>Ampullarioidea</taxon>
        <taxon>Ampullariidae</taxon>
        <taxon>Pomacea</taxon>
    </lineage>
</organism>
<dbReference type="InterPro" id="IPR036034">
    <property type="entry name" value="PDZ_sf"/>
</dbReference>
<feature type="compositionally biased region" description="Low complexity" evidence="4">
    <location>
        <begin position="561"/>
        <end position="576"/>
    </location>
</feature>
<sequence length="636" mass="69913">MKTTKGGEAVLKNLAEQLLTSDECWTFKQALQHFRRTRSVPTLCAQVRPLISTTERLMLLVELSHHLPTEPLRRDFHRLCTLQFPKYHTFLRYFTPHSPAGGGSKVVAQDPKGHLQVVRTRYEDGLIVTETDVTGPAGRSTRTEARSVEPHEVQRHENGFLTTGHKSNYSSRARSVSPYAVSSAGSASSTLHKSHLSSDAKSLARPNHHVTNQEDLDGGSQQKRVLLSRRSDGSLGVGIKGGIEYGTPIVIHVVEDGSQAQQQGLSVGDKIVDVNGKDFRNVTHAEAVSAMRNAWNVIMIVEPAGPNTDVTNDSRVDNENLARRTEDSGGAEMEMIRCCDDVSRDMMTGELLLVGVESQSSASKAGLSKGDIILQIDGVDVTSLTEKQIATLTNAKHVRLTIKRTHASATERRADEGRVVDDDVFSPLDFSSPNKNDLFFAASSPRFSGRSRSVDRLLSSRSPTRPAGPDAWSKAESSWDIHGYAESHSDDDFQQRVNRPRPYATSSAATVVHSARYEEEGLWSTGTRGRAATRQTPSEGPRYTLVYTPQGLADETTTHTATTRQQASAAVATTTQSRGNKTRYISNRSRSQESSSHASVADNDLQMAVQSGVEKRQRALRLSMHQVPDDHEDWKI</sequence>
<dbReference type="SUPFAM" id="SSF50156">
    <property type="entry name" value="PDZ domain-like"/>
    <property type="match status" value="2"/>
</dbReference>
<evidence type="ECO:0000256" key="1">
    <source>
        <dbReference type="ARBA" id="ARBA00004316"/>
    </source>
</evidence>
<proteinExistence type="predicted"/>
<dbReference type="Gene3D" id="2.30.42.10">
    <property type="match status" value="2"/>
</dbReference>
<feature type="compositionally biased region" description="Low complexity" evidence="4">
    <location>
        <begin position="451"/>
        <end position="462"/>
    </location>
</feature>
<name>A0A2T7NVK0_POMCA</name>
<feature type="region of interest" description="Disordered" evidence="4">
    <location>
        <begin position="186"/>
        <end position="205"/>
    </location>
</feature>
<feature type="compositionally biased region" description="Polar residues" evidence="4">
    <location>
        <begin position="160"/>
        <end position="172"/>
    </location>
</feature>
<feature type="compositionally biased region" description="Basic and acidic residues" evidence="4">
    <location>
        <begin position="627"/>
        <end position="636"/>
    </location>
</feature>
<dbReference type="PANTHER" id="PTHR23116">
    <property type="entry name" value="PDZ DOMAIN CONTAINING WHIRLIN AND HARMONIN-RELATED"/>
    <property type="match status" value="1"/>
</dbReference>
<dbReference type="GO" id="GO:0002142">
    <property type="term" value="C:stereocilia ankle link complex"/>
    <property type="evidence" value="ECO:0007669"/>
    <property type="project" value="TreeGrafter"/>
</dbReference>
<comment type="caution">
    <text evidence="6">The sequence shown here is derived from an EMBL/GenBank/DDBJ whole genome shotgun (WGS) entry which is preliminary data.</text>
</comment>
<feature type="domain" description="PDZ" evidence="5">
    <location>
        <begin position="224"/>
        <end position="300"/>
    </location>
</feature>
<comment type="subcellular location">
    <subcellularLocation>
        <location evidence="1">Cell projection</location>
    </subcellularLocation>
</comment>
<evidence type="ECO:0000256" key="4">
    <source>
        <dbReference type="SAM" id="MobiDB-lite"/>
    </source>
</evidence>
<dbReference type="CDD" id="cd00136">
    <property type="entry name" value="PDZ_canonical"/>
    <property type="match status" value="1"/>
</dbReference>
<evidence type="ECO:0000313" key="6">
    <source>
        <dbReference type="EMBL" id="PVD25193.1"/>
    </source>
</evidence>
<dbReference type="SMART" id="SM00228">
    <property type="entry name" value="PDZ"/>
    <property type="match status" value="2"/>
</dbReference>
<dbReference type="Gene3D" id="1.20.1160.20">
    <property type="match status" value="1"/>
</dbReference>
<dbReference type="InterPro" id="IPR001478">
    <property type="entry name" value="PDZ"/>
</dbReference>
<gene>
    <name evidence="6" type="ORF">C0Q70_15691</name>
</gene>
<dbReference type="InterPro" id="IPR051844">
    <property type="entry name" value="USH2_Complex_Protein"/>
</dbReference>
<evidence type="ECO:0000259" key="5">
    <source>
        <dbReference type="PROSITE" id="PS50106"/>
    </source>
</evidence>
<protein>
    <recommendedName>
        <fullName evidence="5">PDZ domain-containing protein</fullName>
    </recommendedName>
</protein>
<feature type="region of interest" description="Disordered" evidence="4">
    <location>
        <begin position="451"/>
        <end position="476"/>
    </location>
</feature>
<dbReference type="GO" id="GO:0005886">
    <property type="term" value="C:plasma membrane"/>
    <property type="evidence" value="ECO:0007669"/>
    <property type="project" value="TreeGrafter"/>
</dbReference>
<feature type="compositionally biased region" description="Basic and acidic residues" evidence="4">
    <location>
        <begin position="141"/>
        <end position="158"/>
    </location>
</feature>